<dbReference type="InterPro" id="IPR014746">
    <property type="entry name" value="Gln_synth/guanido_kin_cat_dom"/>
</dbReference>
<evidence type="ECO:0000313" key="7">
    <source>
        <dbReference type="Proteomes" id="UP000198418"/>
    </source>
</evidence>
<dbReference type="SUPFAM" id="SSF54368">
    <property type="entry name" value="Glutamine synthetase, N-terminal domain"/>
    <property type="match status" value="1"/>
</dbReference>
<dbReference type="GO" id="GO:0004356">
    <property type="term" value="F:glutamine synthetase activity"/>
    <property type="evidence" value="ECO:0007669"/>
    <property type="project" value="InterPro"/>
</dbReference>
<gene>
    <name evidence="6" type="ORF">SAMN06265338_10167</name>
</gene>
<evidence type="ECO:0000256" key="4">
    <source>
        <dbReference type="RuleBase" id="RU000384"/>
    </source>
</evidence>
<dbReference type="Pfam" id="PF00120">
    <property type="entry name" value="Gln-synt_C"/>
    <property type="match status" value="1"/>
</dbReference>
<dbReference type="InterPro" id="IPR036651">
    <property type="entry name" value="Gln_synt_N_sf"/>
</dbReference>
<dbReference type="AlphaFoldDB" id="A0A212PWH1"/>
<keyword evidence="7" id="KW-1185">Reference proteome</keyword>
<dbReference type="Gene3D" id="3.30.590.10">
    <property type="entry name" value="Glutamine synthetase/guanido kinase, catalytic domain"/>
    <property type="match status" value="1"/>
</dbReference>
<dbReference type="Gene3D" id="3.10.20.70">
    <property type="entry name" value="Glutamine synthetase, N-terminal domain"/>
    <property type="match status" value="1"/>
</dbReference>
<dbReference type="PANTHER" id="PTHR43785">
    <property type="entry name" value="GAMMA-GLUTAMYLPUTRESCINE SYNTHETASE"/>
    <property type="match status" value="1"/>
</dbReference>
<sequence length="460" mass="50336">MIVDQKLSIAPSLTQWPEIEVLEAFVIDVNGVARGKWIPRDRAAEVLQKGMALPRSALALDIWGRDVDEAGLATGTGDPDGLCMPVEGTLAPATWLDRPTAQILMTMRDSRGQPFYADPRGVLSRICDRFAALDLRPVVAAELEFYLIDATRSATDPVRPPKSRAGRWQGWQTQVLSVSELHEFEGLLSEITRCARLQGIPVDATLRENGPGQYEINLKHVADPLKAADHAVLLKRVVKGVAHRNGLDATFMAKPYGDCEGSGMHVHISMLDKAGRNIFASEDGKGSAAMLHAVGGLVSTMGESMAVFAPHANSYRRLTPGAHAPLYASWDYDNRTAAVRLITASKSASRIEHRVCGADVNPYLAIAAILAGMHHGFANELAPPPIPAAKSGLPEDLEDVFERLSSNWDDGIEAFEESDFIANYFGADYQRLYAACKKQELDEFRQRVTDVEYDAYLRNA</sequence>
<dbReference type="RefSeq" id="WP_088518586.1">
    <property type="nucleotide sequence ID" value="NZ_FYDG01000001.1"/>
</dbReference>
<evidence type="ECO:0000259" key="5">
    <source>
        <dbReference type="PROSITE" id="PS51987"/>
    </source>
</evidence>
<evidence type="ECO:0000313" key="6">
    <source>
        <dbReference type="EMBL" id="SNB51247.1"/>
    </source>
</evidence>
<dbReference type="EMBL" id="FYDG01000001">
    <property type="protein sequence ID" value="SNB51247.1"/>
    <property type="molecule type" value="Genomic_DNA"/>
</dbReference>
<evidence type="ECO:0000256" key="3">
    <source>
        <dbReference type="PROSITE-ProRule" id="PRU01331"/>
    </source>
</evidence>
<dbReference type="PANTHER" id="PTHR43785:SF12">
    <property type="entry name" value="TYPE-1 GLUTAMINE SYNTHETASE 2"/>
    <property type="match status" value="1"/>
</dbReference>
<comment type="cofactor">
    <cofactor evidence="1">
        <name>Mg(2+)</name>
        <dbReference type="ChEBI" id="CHEBI:18420"/>
    </cofactor>
</comment>
<dbReference type="Proteomes" id="UP000198418">
    <property type="component" value="Unassembled WGS sequence"/>
</dbReference>
<comment type="similarity">
    <text evidence="3 4">Belongs to the glutamine synthetase family.</text>
</comment>
<protein>
    <submittedName>
        <fullName evidence="6">Glutamate--putrescine ligase</fullName>
    </submittedName>
</protein>
<proteinExistence type="inferred from homology"/>
<dbReference type="SUPFAM" id="SSF55931">
    <property type="entry name" value="Glutamine synthetase/guanido kinase"/>
    <property type="match status" value="1"/>
</dbReference>
<dbReference type="GO" id="GO:0006542">
    <property type="term" value="P:glutamine biosynthetic process"/>
    <property type="evidence" value="ECO:0007669"/>
    <property type="project" value="InterPro"/>
</dbReference>
<dbReference type="SMART" id="SM01230">
    <property type="entry name" value="Gln-synt_C"/>
    <property type="match status" value="1"/>
</dbReference>
<name>A0A212PWH1_RHOAC</name>
<organism evidence="6 7">
    <name type="scientific">Rhodoblastus acidophilus</name>
    <name type="common">Rhodopseudomonas acidophila</name>
    <dbReference type="NCBI Taxonomy" id="1074"/>
    <lineage>
        <taxon>Bacteria</taxon>
        <taxon>Pseudomonadati</taxon>
        <taxon>Pseudomonadota</taxon>
        <taxon>Alphaproteobacteria</taxon>
        <taxon>Hyphomicrobiales</taxon>
        <taxon>Rhodoblastaceae</taxon>
        <taxon>Rhodoblastus</taxon>
    </lineage>
</organism>
<evidence type="ECO:0000256" key="1">
    <source>
        <dbReference type="ARBA" id="ARBA00001946"/>
    </source>
</evidence>
<keyword evidence="2 6" id="KW-0436">Ligase</keyword>
<dbReference type="GO" id="GO:0006598">
    <property type="term" value="P:polyamine catabolic process"/>
    <property type="evidence" value="ECO:0007669"/>
    <property type="project" value="TreeGrafter"/>
</dbReference>
<dbReference type="PROSITE" id="PS51987">
    <property type="entry name" value="GS_CATALYTIC"/>
    <property type="match status" value="1"/>
</dbReference>
<reference evidence="7" key="1">
    <citation type="submission" date="2017-06" db="EMBL/GenBank/DDBJ databases">
        <authorList>
            <person name="Varghese N."/>
            <person name="Submissions S."/>
        </authorList>
    </citation>
    <scope>NUCLEOTIDE SEQUENCE [LARGE SCALE GENOMIC DNA]</scope>
    <source>
        <strain evidence="7">DSM 137</strain>
    </source>
</reference>
<dbReference type="InterPro" id="IPR008146">
    <property type="entry name" value="Gln_synth_cat_dom"/>
</dbReference>
<dbReference type="OrthoDB" id="9807095at2"/>
<evidence type="ECO:0000256" key="2">
    <source>
        <dbReference type="ARBA" id="ARBA00022598"/>
    </source>
</evidence>
<accession>A0A212PWH1</accession>
<feature type="domain" description="GS catalytic" evidence="5">
    <location>
        <begin position="119"/>
        <end position="460"/>
    </location>
</feature>